<keyword evidence="13" id="KW-1185">Reference proteome</keyword>
<dbReference type="PANTHER" id="PTHR43090:SF2">
    <property type="entry name" value="1-(5-PHOSPHORIBOSYL)-5-[(5-PHOSPHORIBOSYLAMINO)METHYLIDENEAMINO] IMIDAZOLE-4-CARBOXAMIDE ISOMERASE"/>
    <property type="match status" value="1"/>
</dbReference>
<dbReference type="InterPro" id="IPR013785">
    <property type="entry name" value="Aldolase_TIM"/>
</dbReference>
<organism evidence="12 13">
    <name type="scientific">Acuticoccus mangrovi</name>
    <dbReference type="NCBI Taxonomy" id="2796142"/>
    <lineage>
        <taxon>Bacteria</taxon>
        <taxon>Pseudomonadati</taxon>
        <taxon>Pseudomonadota</taxon>
        <taxon>Alphaproteobacteria</taxon>
        <taxon>Hyphomicrobiales</taxon>
        <taxon>Amorphaceae</taxon>
        <taxon>Acuticoccus</taxon>
    </lineage>
</organism>
<evidence type="ECO:0000256" key="6">
    <source>
        <dbReference type="ARBA" id="ARBA00022605"/>
    </source>
</evidence>
<dbReference type="Proteomes" id="UP000609531">
    <property type="component" value="Unassembled WGS sequence"/>
</dbReference>
<dbReference type="HAMAP" id="MF_01014">
    <property type="entry name" value="HisA"/>
    <property type="match status" value="1"/>
</dbReference>
<dbReference type="RefSeq" id="WP_198883628.1">
    <property type="nucleotide sequence ID" value="NZ_JAEKJA010000020.1"/>
</dbReference>
<evidence type="ECO:0000256" key="1">
    <source>
        <dbReference type="ARBA" id="ARBA00000901"/>
    </source>
</evidence>
<keyword evidence="6 9" id="KW-0028">Amino-acid biosynthesis</keyword>
<dbReference type="InterPro" id="IPR044524">
    <property type="entry name" value="Isoase_HisA-like"/>
</dbReference>
<dbReference type="EC" id="5.3.1.16" evidence="9 11"/>
<feature type="active site" description="Proton acceptor" evidence="9">
    <location>
        <position position="8"/>
    </location>
</feature>
<evidence type="ECO:0000256" key="7">
    <source>
        <dbReference type="ARBA" id="ARBA00023102"/>
    </source>
</evidence>
<dbReference type="FunFam" id="3.20.20.70:FF:000009">
    <property type="entry name" value="1-(5-phosphoribosyl)-5-[(5-phosphoribosylamino)methylideneamino] imidazole-4-carboxamide isomerase"/>
    <property type="match status" value="1"/>
</dbReference>
<evidence type="ECO:0000256" key="5">
    <source>
        <dbReference type="ARBA" id="ARBA00022490"/>
    </source>
</evidence>
<evidence type="ECO:0000313" key="12">
    <source>
        <dbReference type="EMBL" id="MBJ3777721.1"/>
    </source>
</evidence>
<comment type="pathway">
    <text evidence="3 9 11">Amino-acid biosynthesis; L-histidine biosynthesis; L-histidine from 5-phospho-alpha-D-ribose 1-diphosphate: step 4/9.</text>
</comment>
<dbReference type="InterPro" id="IPR006063">
    <property type="entry name" value="HisA_bact_arch"/>
</dbReference>
<accession>A0A934IMN2</accession>
<comment type="caution">
    <text evidence="12">The sequence shown here is derived from an EMBL/GenBank/DDBJ whole genome shotgun (WGS) entry which is preliminary data.</text>
</comment>
<comment type="similarity">
    <text evidence="4 9 10">Belongs to the HisA/HisF family.</text>
</comment>
<evidence type="ECO:0000256" key="11">
    <source>
        <dbReference type="RuleBase" id="RU003658"/>
    </source>
</evidence>
<dbReference type="CDD" id="cd04732">
    <property type="entry name" value="HisA"/>
    <property type="match status" value="1"/>
</dbReference>
<dbReference type="NCBIfam" id="TIGR00007">
    <property type="entry name" value="1-(5-phosphoribosyl)-5-[(5-phosphoribosylamino)methylideneamino]imidazole-4-carboxamide isomerase"/>
    <property type="match status" value="1"/>
</dbReference>
<dbReference type="EMBL" id="JAEKJA010000020">
    <property type="protein sequence ID" value="MBJ3777721.1"/>
    <property type="molecule type" value="Genomic_DNA"/>
</dbReference>
<dbReference type="InterPro" id="IPR023016">
    <property type="entry name" value="HisA/PriA"/>
</dbReference>
<dbReference type="SUPFAM" id="SSF51366">
    <property type="entry name" value="Ribulose-phoshate binding barrel"/>
    <property type="match status" value="1"/>
</dbReference>
<keyword evidence="8 9" id="KW-0413">Isomerase</keyword>
<dbReference type="PANTHER" id="PTHR43090">
    <property type="entry name" value="1-(5-PHOSPHORIBOSYL)-5-[(5-PHOSPHORIBOSYLAMINO)METHYLIDENEAMINO] IMIDAZOLE-4-CARBOXAMIDE ISOMERASE"/>
    <property type="match status" value="1"/>
</dbReference>
<evidence type="ECO:0000256" key="8">
    <source>
        <dbReference type="ARBA" id="ARBA00023235"/>
    </source>
</evidence>
<evidence type="ECO:0000313" key="13">
    <source>
        <dbReference type="Proteomes" id="UP000609531"/>
    </source>
</evidence>
<dbReference type="AlphaFoldDB" id="A0A934IMN2"/>
<dbReference type="Gene3D" id="3.20.20.70">
    <property type="entry name" value="Aldolase class I"/>
    <property type="match status" value="1"/>
</dbReference>
<dbReference type="GO" id="GO:0005737">
    <property type="term" value="C:cytoplasm"/>
    <property type="evidence" value="ECO:0007669"/>
    <property type="project" value="UniProtKB-SubCell"/>
</dbReference>
<feature type="active site" description="Proton donor" evidence="9">
    <location>
        <position position="129"/>
    </location>
</feature>
<evidence type="ECO:0000256" key="2">
    <source>
        <dbReference type="ARBA" id="ARBA00004496"/>
    </source>
</evidence>
<proteinExistence type="inferred from homology"/>
<evidence type="ECO:0000256" key="3">
    <source>
        <dbReference type="ARBA" id="ARBA00005133"/>
    </source>
</evidence>
<name>A0A934IMN2_9HYPH</name>
<evidence type="ECO:0000256" key="4">
    <source>
        <dbReference type="ARBA" id="ARBA00009667"/>
    </source>
</evidence>
<dbReference type="GO" id="GO:0003949">
    <property type="term" value="F:1-(5-phosphoribosyl)-5-[(5-phosphoribosylamino)methylideneamino]imidazole-4-carboxamide isomerase activity"/>
    <property type="evidence" value="ECO:0007669"/>
    <property type="project" value="UniProtKB-UniRule"/>
</dbReference>
<sequence length="245" mass="25155">MILYPAIDLKDGACVRLRQGEMDRATVFSDDPGKTAAGFLALGFRRLHVVDLNGAFAGESRNGAAVDAILAATTVPVQLGGGIRTMAHIESWLERGIARVILGTAAAKDPELVKTACRAFPGRIVVGIDARDGKVAVAGWADATELSARDLALNYEDAGVAAIVHTDIGRDGMLTGLNLAETVAIATAVSTPVIASGGFSGMDDIARLAAPEAAILDGAILGRALYDGRVDAAAALATLPQPEVV</sequence>
<keyword evidence="5 9" id="KW-0963">Cytoplasm</keyword>
<gene>
    <name evidence="9 12" type="primary">hisA</name>
    <name evidence="12" type="ORF">JCR33_18590</name>
</gene>
<comment type="subcellular location">
    <subcellularLocation>
        <location evidence="2 9 11">Cytoplasm</location>
    </subcellularLocation>
</comment>
<keyword evidence="7 9" id="KW-0368">Histidine biosynthesis</keyword>
<dbReference type="InterPro" id="IPR011060">
    <property type="entry name" value="RibuloseP-bd_barrel"/>
</dbReference>
<dbReference type="GO" id="GO:0000105">
    <property type="term" value="P:L-histidine biosynthetic process"/>
    <property type="evidence" value="ECO:0007669"/>
    <property type="project" value="UniProtKB-UniRule"/>
</dbReference>
<dbReference type="Pfam" id="PF00977">
    <property type="entry name" value="His_biosynth"/>
    <property type="match status" value="1"/>
</dbReference>
<evidence type="ECO:0000256" key="10">
    <source>
        <dbReference type="RuleBase" id="RU003657"/>
    </source>
</evidence>
<comment type="catalytic activity">
    <reaction evidence="1 9 11">
        <text>1-(5-phospho-beta-D-ribosyl)-5-[(5-phospho-beta-D-ribosylamino)methylideneamino]imidazole-4-carboxamide = 5-[(5-phospho-1-deoxy-D-ribulos-1-ylimino)methylamino]-1-(5-phospho-beta-D-ribosyl)imidazole-4-carboxamide</text>
        <dbReference type="Rhea" id="RHEA:15469"/>
        <dbReference type="ChEBI" id="CHEBI:58435"/>
        <dbReference type="ChEBI" id="CHEBI:58525"/>
        <dbReference type="EC" id="5.3.1.16"/>
    </reaction>
</comment>
<dbReference type="GO" id="GO:0000162">
    <property type="term" value="P:L-tryptophan biosynthetic process"/>
    <property type="evidence" value="ECO:0007669"/>
    <property type="project" value="TreeGrafter"/>
</dbReference>
<protein>
    <recommendedName>
        <fullName evidence="9 11">1-(5-phosphoribosyl)-5-[(5-phosphoribosylamino)methylideneamino] imidazole-4-carboxamide isomerase</fullName>
        <ecNumber evidence="9 11">5.3.1.16</ecNumber>
    </recommendedName>
    <alternativeName>
        <fullName evidence="9">Phosphoribosylformimino-5-aminoimidazole carboxamide ribotide isomerase</fullName>
    </alternativeName>
</protein>
<dbReference type="InterPro" id="IPR006062">
    <property type="entry name" value="His_biosynth"/>
</dbReference>
<reference evidence="12" key="1">
    <citation type="submission" date="2020-12" db="EMBL/GenBank/DDBJ databases">
        <title>Bacterial taxonomy.</title>
        <authorList>
            <person name="Pan X."/>
        </authorList>
    </citation>
    <scope>NUCLEOTIDE SEQUENCE</scope>
    <source>
        <strain evidence="12">B2012</strain>
    </source>
</reference>
<evidence type="ECO:0000256" key="9">
    <source>
        <dbReference type="HAMAP-Rule" id="MF_01014"/>
    </source>
</evidence>